<evidence type="ECO:0000313" key="2">
    <source>
        <dbReference type="Proteomes" id="UP001519331"/>
    </source>
</evidence>
<reference evidence="1 2" key="1">
    <citation type="submission" date="2021-03" db="EMBL/GenBank/DDBJ databases">
        <title>Sequencing the genomes of 1000 actinobacteria strains.</title>
        <authorList>
            <person name="Klenk H.-P."/>
        </authorList>
    </citation>
    <scope>NUCLEOTIDE SEQUENCE [LARGE SCALE GENOMIC DNA]</scope>
    <source>
        <strain evidence="1 2">DSM 12544</strain>
    </source>
</reference>
<comment type="caution">
    <text evidence="1">The sequence shown here is derived from an EMBL/GenBank/DDBJ whole genome shotgun (WGS) entry which is preliminary data.</text>
</comment>
<sequence length="162" mass="17750">MEGLTFHDEPSGYIMAPNGAYWQHYGTYDMDSLTQAQGEVSHAAGSTAVDCAAQWTATQALWLRQYNDGDGGDYFQDEYDEGPTEGPTCFTEPGGTVTGPDYRSVHYVCQSSNTTTRTLVAPAEGGPQVWTPEYTTGEERECFTFDDGAEVRAYLTEVQPAQ</sequence>
<protein>
    <submittedName>
        <fullName evidence="1">Uncharacterized protein</fullName>
    </submittedName>
</protein>
<dbReference type="Proteomes" id="UP001519331">
    <property type="component" value="Unassembled WGS sequence"/>
</dbReference>
<dbReference type="RefSeq" id="WP_210048095.1">
    <property type="nucleotide sequence ID" value="NZ_JAGINX010000001.1"/>
</dbReference>
<gene>
    <name evidence="1" type="ORF">JOF45_000826</name>
</gene>
<accession>A0ABS4T034</accession>
<proteinExistence type="predicted"/>
<keyword evidence="2" id="KW-1185">Reference proteome</keyword>
<evidence type="ECO:0000313" key="1">
    <source>
        <dbReference type="EMBL" id="MBP2317807.1"/>
    </source>
</evidence>
<organism evidence="1 2">
    <name type="scientific">Nesterenkonia lacusekhoensis</name>
    <dbReference type="NCBI Taxonomy" id="150832"/>
    <lineage>
        <taxon>Bacteria</taxon>
        <taxon>Bacillati</taxon>
        <taxon>Actinomycetota</taxon>
        <taxon>Actinomycetes</taxon>
        <taxon>Micrococcales</taxon>
        <taxon>Micrococcaceae</taxon>
        <taxon>Nesterenkonia</taxon>
    </lineage>
</organism>
<dbReference type="EMBL" id="JAGINX010000001">
    <property type="protein sequence ID" value="MBP2317807.1"/>
    <property type="molecule type" value="Genomic_DNA"/>
</dbReference>
<name>A0ABS4T034_9MICC</name>